<dbReference type="InterPro" id="IPR048636">
    <property type="entry name" value="Csf1_N"/>
</dbReference>
<feature type="region of interest" description="Disordered" evidence="1">
    <location>
        <begin position="3126"/>
        <end position="3148"/>
    </location>
</feature>
<keyword evidence="2" id="KW-0472">Membrane</keyword>
<feature type="compositionally biased region" description="Polar residues" evidence="1">
    <location>
        <begin position="148"/>
        <end position="164"/>
    </location>
</feature>
<feature type="region of interest" description="Disordered" evidence="1">
    <location>
        <begin position="1249"/>
        <end position="1275"/>
    </location>
</feature>
<dbReference type="GO" id="GO:0016020">
    <property type="term" value="C:membrane"/>
    <property type="evidence" value="ECO:0007669"/>
    <property type="project" value="InterPro"/>
</dbReference>
<sequence>MLDRLLPVACSLIIAALIAYFFFWNRFIAFLIGVVIRVLYWNQGSSSIWVELGSIHFSILAGRILVKDFCYHSSNQTVKIVKGQLQWRYWIRRPTTETDISGSVHPDDDKQTKRSLSCRIQISLQGFEWFLYNRTAAYDSIISQMESSSRPTSRTSGAHRSSQRLGRRDTTSPFYPPSRVKRTLTIPMTIQTAMAYLKRQLPNLDPKDLLPLGLEATKGAIICGNASAPSLLVAEFQSADGTFGIVQSKSKNDLYKQVLAMKFQNASFRLVENEDYVDPMTAIGEVVHSRVEQYSTLAKASSYLSYRSFTRLCRQIKLYTLTTKYSTTRREQRTAHQNITTAAGLLKKARKAVDEDTPIGADFSQLEYAIERKILEAPIFELSYYVDVVGEVPEDPEDIGLETIDIGNGDVAPEWGIEMIVRGGLLRYGPWADRQRAELQKAFFPPTYQNAEITPQLSPGDKRVWTALYVFIELRDETTLHIPFREASKDWQWDGLVKIPSRPRKREGASINMTVSDRSSIKYIMPMVANSEGYESTLEAHLDTIAITSSLNDMRLVSAESCRVQCELPSPIKWNGERTWNIAVSLRQPILFLLRDHINMFTDLGKDWASGPPTEWQRFVPTIYAVKMELHHFEMSLYANDQNIIDKPQIKDENALAVIRGSHLRNDIKIPSNIFRPESANVTFSGTAPDLSIDFSLPRWNTYALHAPKDGHSVAKTGYLGFEGSYRYFSETREEHIDQFKLNFKLRNTAFKALGWSIRYFMVLRDNYLGSFTHFSTLYEYLDKRKRGIPVGDPISSKYREGKSNMMQTEMSVNVEQGTIIMPASLVGYEAPNADQRKQSSLRTGACVIFSVPELQLQLRMHDYYMEMSLNIDTARGHIELDYPERVTYSRSKRCVPKEIFMIDGVDITANRLFGPQPRTATYVCVWEISVGHVKTILNALDGQLLTMAGDSFRLGFVDPANAPANEYQPSIDLDVTFYKIRIAAVDLTWQPGNAALLLSLPCGLNFDSNDLGTQYYRKVISINVPRAVVRVLLSASSERNWLEAAEVVADAFLDIYSAPLGHHGITRAQMAFIEGQDILTGRARRIFDALLQRGHLKGHASHKNSLYLPQTTLPERVRSARPNLQRQPKARRVSEVANLSESDGEEGVSEADRDARLARTRSMTPLPLFRDAGDLTMSSGDESDDADLTSGESSDSNWSDIVDPSDAILNSSLFNYYSRLTRHYGISRVGQPSLWEGPPFVLLQDRTHRGTSQSRFKRDNAKDSARHPPRVVDDLGSGKDNTIFRFHTRKSIEIKVTPLILPAVTYFEVDITNIKLDPALTLDTLIGGYLSGSSSRKAVGSCITFDATLPSATIQISQHIPLSEEGYPAIPRHQKDINVPSNLDITAVIQGEFHAIRVTGVLLQQRLATINASLDHFYVNLDIPANKHTTLSVPPEAAILDLHLADLWLNVSPGAVKLGGDIDTKLGHRGPELASATAVAFAKNATSLASTVKKSNDHKIGRIRRIVHQIIHSSSHRPILDPLSTIQPSYLIQSGTPRELRTNATFRFLFHLRNCLWNLENAERNTLYSIDDTVNEISLESFTSSLGSRLAILDPDAYNITRLYSLDSLFPDLRSKVFKPSKSRPSVVGSISVHIGKFHITVLEPMGGSSSRFTIIDLQVTALTRTLELIQPISNLPNSLSQTSLRNKGTRNVTKSSVSISIRETTLTVFPHLMHFAEHILRVFSHYNVQTPPFVRPAEAADMPSTSISSIRDLSITFFLGHLRLQAAAENLVFEVGASGIRTSSCILNSQGHGSRSVNYSILFDAMYLEARTPADLTERNDQDVLAALTLKSGKLSAVSRQETTSTNHLRLVFSLDDIHLNVPRSALRLYHFVGEWRADFLPGIEATMKTLLSQFQAVQSKPVSPTPSRTIKRRLVLQIHGQLGRFEVSLQVMHGTWLTLEGNNIIGHMQTPNTTAPSKAFGLQVASMVFNVSSKPDIDDVAPSSRIRLALPALSIAGRYDGSLVHTLVLVEFIEMKVKTSHWDTLLAVQQKFGQDFNDLVTLMQKSRLKRSTPQKSASPKTFVRYGGFLKMRGFCIGLEGLSSTIYLECSDIAGGMNNEAGWAWDLGLSDLALSLSPRSVGRVSSRQHRSAFVTIDFKMSAKGSDIQEASHNIVQLVVSRIHAVMQPSSIGEVGDFIDHLQAEILDRKDQRAMELAAFKEKTQSILKTFDVKVGESQLDETSSWLKDYVVKVSIHGIGVAFPLIHDEELELPQIRNRDSVAVRAFLFSIKSIDFATHRGETGQAMMQNFSFIFTSRFRQSVSSDFAAENHQTRNRLVYPEMTAQLRTSKSANSRQIWLGANVSGFILDLDSTIPDYVFSLVDVYRQGKDRVERLSSSVPRTPSSATPSVESAKKPMEKYYTAIPTSNVFGSLTFSSGKVRVYSGSATTLFRSRSVSNSVQELSDEQVLSLGAEVFNLPVVSVWAEYRATPASQKHTIGNEQEPSILMFKSTVHSSQNTLRPKLLPFVTELVSHVEARMRKISSQTSRPPSLAVSHVPSVVTSRRDENVDAVSSMRISFSLRIDQSKLELTCQPDVNVIAGLHWDSGGFIVNVSPGARKVSFTGSVAGLRIGLKHGFLSEDCVRLDARNLSFSVSFAKVESNDGIALSSISVVLDTEFHGAVRFSRLQDILCFKAVWLDRIPIFNAQSFPEPKTPGKLSISTPTESQLPHTGKQGLSTVILVRIRQITLDVDLGQSISAITLDLKQAVMRTKLTEASNELSIQVGEVEILARGNLSGHARVPNCVFQTIRRKDTDSLYTLYSSGECRMLELRLTSGALVVSLESDHQEILHYRAEPLEVEICDDWSKAVSGRDSADRLLHLAFTVTSPEILAVVTVGTIPRVQSYINKFKANLDAQRAGASRESQTFRSTRSPKPENPLSAVAEAMLQSARSRFKEAEPTLSYIIRQKMSLKLELLRLVVFPRTMDDSEIAQFIGQDVQAQLDRLVTSETQPAKRDLHLSFASMSISKFTRPGHSAIHASKTWDRFDSGEWLAAFLKDAVEAIIVGLPSMKMHMVSEEMEEDLATNLIYDFHSEFVRREGMKAFEDIYITLNVSLYSWLTILRKNLTREMDQVRATEDWRTSLPASATAQKKKIPEPLSLSPSVDAQKSMTYPSPSNYGVSSPLIPAPLSANYPLIEQTRSATVLHPPTSAGLPSTRDLSQSPTLHSTSAVPFPSAKISEDDILPAPVPKRLISGVVYKPRNRHIERLTMRQLGEATPDVMHPFFMKKAGFNLEDSLPQYVNEYATVPLEEIMEVLLKLYSRQLLAGNKKQ</sequence>
<dbReference type="Pfam" id="PF21678">
    <property type="entry name" value="Csf1_N"/>
    <property type="match status" value="1"/>
</dbReference>
<dbReference type="STRING" id="68775.A0A5C3MHB2"/>
<proteinExistence type="predicted"/>
<feature type="region of interest" description="Disordered" evidence="1">
    <location>
        <begin position="148"/>
        <end position="179"/>
    </location>
</feature>
<feature type="compositionally biased region" description="Polar residues" evidence="1">
    <location>
        <begin position="1191"/>
        <end position="1200"/>
    </location>
</feature>
<feature type="region of interest" description="Disordered" evidence="1">
    <location>
        <begin position="3191"/>
        <end position="3214"/>
    </location>
</feature>
<evidence type="ECO:0000313" key="4">
    <source>
        <dbReference type="EMBL" id="TFK44762.1"/>
    </source>
</evidence>
<evidence type="ECO:0000256" key="1">
    <source>
        <dbReference type="SAM" id="MobiDB-lite"/>
    </source>
</evidence>
<reference evidence="4 5" key="1">
    <citation type="journal article" date="2019" name="Nat. Ecol. Evol.">
        <title>Megaphylogeny resolves global patterns of mushroom evolution.</title>
        <authorList>
            <person name="Varga T."/>
            <person name="Krizsan K."/>
            <person name="Foldi C."/>
            <person name="Dima B."/>
            <person name="Sanchez-Garcia M."/>
            <person name="Sanchez-Ramirez S."/>
            <person name="Szollosi G.J."/>
            <person name="Szarkandi J.G."/>
            <person name="Papp V."/>
            <person name="Albert L."/>
            <person name="Andreopoulos W."/>
            <person name="Angelini C."/>
            <person name="Antonin V."/>
            <person name="Barry K.W."/>
            <person name="Bougher N.L."/>
            <person name="Buchanan P."/>
            <person name="Buyck B."/>
            <person name="Bense V."/>
            <person name="Catcheside P."/>
            <person name="Chovatia M."/>
            <person name="Cooper J."/>
            <person name="Damon W."/>
            <person name="Desjardin D."/>
            <person name="Finy P."/>
            <person name="Geml J."/>
            <person name="Haridas S."/>
            <person name="Hughes K."/>
            <person name="Justo A."/>
            <person name="Karasinski D."/>
            <person name="Kautmanova I."/>
            <person name="Kiss B."/>
            <person name="Kocsube S."/>
            <person name="Kotiranta H."/>
            <person name="LaButti K.M."/>
            <person name="Lechner B.E."/>
            <person name="Liimatainen K."/>
            <person name="Lipzen A."/>
            <person name="Lukacs Z."/>
            <person name="Mihaltcheva S."/>
            <person name="Morgado L.N."/>
            <person name="Niskanen T."/>
            <person name="Noordeloos M.E."/>
            <person name="Ohm R.A."/>
            <person name="Ortiz-Santana B."/>
            <person name="Ovrebo C."/>
            <person name="Racz N."/>
            <person name="Riley R."/>
            <person name="Savchenko A."/>
            <person name="Shiryaev A."/>
            <person name="Soop K."/>
            <person name="Spirin V."/>
            <person name="Szebenyi C."/>
            <person name="Tomsovsky M."/>
            <person name="Tulloss R.E."/>
            <person name="Uehling J."/>
            <person name="Grigoriev I.V."/>
            <person name="Vagvolgyi C."/>
            <person name="Papp T."/>
            <person name="Martin F.M."/>
            <person name="Miettinen O."/>
            <person name="Hibbett D.S."/>
            <person name="Nagy L.G."/>
        </authorList>
    </citation>
    <scope>NUCLEOTIDE SEQUENCE [LARGE SCALE GENOMIC DNA]</scope>
    <source>
        <strain evidence="4 5">CBS 166.37</strain>
    </source>
</reference>
<evidence type="ECO:0000259" key="3">
    <source>
        <dbReference type="Pfam" id="PF21678"/>
    </source>
</evidence>
<dbReference type="InterPro" id="IPR029636">
    <property type="entry name" value="Csf1"/>
</dbReference>
<accession>A0A5C3MHB2</accession>
<organism evidence="4 5">
    <name type="scientific">Crucibulum laeve</name>
    <dbReference type="NCBI Taxonomy" id="68775"/>
    <lineage>
        <taxon>Eukaryota</taxon>
        <taxon>Fungi</taxon>
        <taxon>Dikarya</taxon>
        <taxon>Basidiomycota</taxon>
        <taxon>Agaricomycotina</taxon>
        <taxon>Agaricomycetes</taxon>
        <taxon>Agaricomycetidae</taxon>
        <taxon>Agaricales</taxon>
        <taxon>Agaricineae</taxon>
        <taxon>Nidulariaceae</taxon>
        <taxon>Crucibulum</taxon>
    </lineage>
</organism>
<evidence type="ECO:0000313" key="5">
    <source>
        <dbReference type="Proteomes" id="UP000308652"/>
    </source>
</evidence>
<feature type="transmembrane region" description="Helical" evidence="2">
    <location>
        <begin position="12"/>
        <end position="36"/>
    </location>
</feature>
<gene>
    <name evidence="4" type="ORF">BDQ12DRAFT_730786</name>
</gene>
<dbReference type="EMBL" id="ML213590">
    <property type="protein sequence ID" value="TFK44762.1"/>
    <property type="molecule type" value="Genomic_DNA"/>
</dbReference>
<dbReference type="OrthoDB" id="10051416at2759"/>
<dbReference type="Proteomes" id="UP000308652">
    <property type="component" value="Unassembled WGS sequence"/>
</dbReference>
<name>A0A5C3MHB2_9AGAR</name>
<feature type="compositionally biased region" description="Polar residues" evidence="1">
    <location>
        <begin position="3199"/>
        <end position="3212"/>
    </location>
</feature>
<feature type="region of interest" description="Disordered" evidence="1">
    <location>
        <begin position="1113"/>
        <end position="1202"/>
    </location>
</feature>
<feature type="compositionally biased region" description="Basic and acidic residues" evidence="1">
    <location>
        <begin position="1257"/>
        <end position="1275"/>
    </location>
</feature>
<evidence type="ECO:0000256" key="2">
    <source>
        <dbReference type="SAM" id="Phobius"/>
    </source>
</evidence>
<keyword evidence="2" id="KW-0812">Transmembrane</keyword>
<keyword evidence="5" id="KW-1185">Reference proteome</keyword>
<keyword evidence="2" id="KW-1133">Transmembrane helix</keyword>
<feature type="domain" description="Csf1 N-terminal" evidence="3">
    <location>
        <begin position="19"/>
        <end position="1027"/>
    </location>
</feature>
<dbReference type="PANTHER" id="PTHR32085">
    <property type="entry name" value="PROTEIN CSF1"/>
    <property type="match status" value="1"/>
</dbReference>
<feature type="compositionally biased region" description="Polar residues" evidence="1">
    <location>
        <begin position="2904"/>
        <end position="2914"/>
    </location>
</feature>
<dbReference type="PANTHER" id="PTHR32085:SF3">
    <property type="entry name" value="PROTEIN CSF1"/>
    <property type="match status" value="1"/>
</dbReference>
<feature type="region of interest" description="Disordered" evidence="1">
    <location>
        <begin position="2902"/>
        <end position="2921"/>
    </location>
</feature>
<dbReference type="GO" id="GO:0006113">
    <property type="term" value="P:fermentation"/>
    <property type="evidence" value="ECO:0007669"/>
    <property type="project" value="InterPro"/>
</dbReference>
<protein>
    <recommendedName>
        <fullName evidence="3">Csf1 N-terminal domain-containing protein</fullName>
    </recommendedName>
</protein>